<dbReference type="EMBL" id="CP014504">
    <property type="protein sequence ID" value="AMP99991.1"/>
    <property type="molecule type" value="Genomic_DNA"/>
</dbReference>
<dbReference type="AlphaFoldDB" id="A0A127VFG9"/>
<evidence type="ECO:0008006" key="4">
    <source>
        <dbReference type="Google" id="ProtNLM"/>
    </source>
</evidence>
<protein>
    <recommendedName>
        <fullName evidence="4">PepSY-like beta-lactamase-inhibitor</fullName>
    </recommendedName>
</protein>
<gene>
    <name evidence="2" type="ORF">AY601_3120</name>
</gene>
<name>A0A127VFG9_9SPHI</name>
<evidence type="ECO:0000313" key="3">
    <source>
        <dbReference type="Proteomes" id="UP000071561"/>
    </source>
</evidence>
<evidence type="ECO:0000256" key="1">
    <source>
        <dbReference type="SAM" id="SignalP"/>
    </source>
</evidence>
<dbReference type="Gene3D" id="3.10.450.360">
    <property type="match status" value="1"/>
</dbReference>
<reference evidence="2 3" key="1">
    <citation type="submission" date="2016-03" db="EMBL/GenBank/DDBJ databases">
        <title>Complete genome sequence of Pedobacter cryoconitis PAMC 27485.</title>
        <authorList>
            <person name="Lee J."/>
            <person name="Kim O.-S."/>
        </authorList>
    </citation>
    <scope>NUCLEOTIDE SEQUENCE [LARGE SCALE GENOMIC DNA]</scope>
    <source>
        <strain evidence="2 3">PAMC 27485</strain>
    </source>
</reference>
<keyword evidence="3" id="KW-1185">Reference proteome</keyword>
<sequence precursor="true">MLNTNLKIMKNIILSAAALLAITGISTVKASETKSPLAVTVKMDSASTMKMDSAYTMKADSAYTIKADSASTMKMDSAATMKTDSAATMKMDSAATMRTDSTMSVKQDSSQKVPVKLEELPAPVTTTLKADAYKDWTATTAFLVTAADKSQFYQIDVTKGTEKAFIKINKDGVVVQ</sequence>
<dbReference type="Proteomes" id="UP000071561">
    <property type="component" value="Chromosome"/>
</dbReference>
<feature type="chain" id="PRO_5007280549" description="PepSY-like beta-lactamase-inhibitor" evidence="1">
    <location>
        <begin position="31"/>
        <end position="176"/>
    </location>
</feature>
<feature type="signal peptide" evidence="1">
    <location>
        <begin position="1"/>
        <end position="30"/>
    </location>
</feature>
<dbReference type="PATRIC" id="fig|188932.3.peg.3252"/>
<accession>A0A127VFG9</accession>
<evidence type="ECO:0000313" key="2">
    <source>
        <dbReference type="EMBL" id="AMP99991.1"/>
    </source>
</evidence>
<organism evidence="2 3">
    <name type="scientific">Pedobacter cryoconitis</name>
    <dbReference type="NCBI Taxonomy" id="188932"/>
    <lineage>
        <taxon>Bacteria</taxon>
        <taxon>Pseudomonadati</taxon>
        <taxon>Bacteroidota</taxon>
        <taxon>Sphingobacteriia</taxon>
        <taxon>Sphingobacteriales</taxon>
        <taxon>Sphingobacteriaceae</taxon>
        <taxon>Pedobacter</taxon>
    </lineage>
</organism>
<dbReference type="KEGG" id="pcm:AY601_3120"/>
<keyword evidence="1" id="KW-0732">Signal</keyword>
<proteinExistence type="predicted"/>